<name>A0ABW5N288_9FLAO</name>
<dbReference type="Proteomes" id="UP001597526">
    <property type="component" value="Unassembled WGS sequence"/>
</dbReference>
<evidence type="ECO:0008006" key="4">
    <source>
        <dbReference type="Google" id="ProtNLM"/>
    </source>
</evidence>
<proteinExistence type="predicted"/>
<evidence type="ECO:0000313" key="2">
    <source>
        <dbReference type="EMBL" id="MFD2588916.1"/>
    </source>
</evidence>
<dbReference type="RefSeq" id="WP_377768380.1">
    <property type="nucleotide sequence ID" value="NZ_JBHULB010000082.1"/>
</dbReference>
<feature type="transmembrane region" description="Helical" evidence="1">
    <location>
        <begin position="7"/>
        <end position="28"/>
    </location>
</feature>
<evidence type="ECO:0000313" key="3">
    <source>
        <dbReference type="Proteomes" id="UP001597526"/>
    </source>
</evidence>
<keyword evidence="1" id="KW-0472">Membrane</keyword>
<protein>
    <recommendedName>
        <fullName evidence="4">DUF4760 domain-containing protein</fullName>
    </recommendedName>
</protein>
<evidence type="ECO:0000256" key="1">
    <source>
        <dbReference type="SAM" id="Phobius"/>
    </source>
</evidence>
<keyword evidence="1" id="KW-0812">Transmembrane</keyword>
<comment type="caution">
    <text evidence="2">The sequence shown here is derived from an EMBL/GenBank/DDBJ whole genome shotgun (WGS) entry which is preliminary data.</text>
</comment>
<keyword evidence="3" id="KW-1185">Reference proteome</keyword>
<organism evidence="2 3">
    <name type="scientific">Croceitalea marina</name>
    <dbReference type="NCBI Taxonomy" id="1775166"/>
    <lineage>
        <taxon>Bacteria</taxon>
        <taxon>Pseudomonadati</taxon>
        <taxon>Bacteroidota</taxon>
        <taxon>Flavobacteriia</taxon>
        <taxon>Flavobacteriales</taxon>
        <taxon>Flavobacteriaceae</taxon>
        <taxon>Croceitalea</taxon>
    </lineage>
</organism>
<dbReference type="EMBL" id="JBHULB010000082">
    <property type="protein sequence ID" value="MFD2588916.1"/>
    <property type="molecule type" value="Genomic_DNA"/>
</dbReference>
<accession>A0ABW5N288</accession>
<reference evidence="3" key="1">
    <citation type="journal article" date="2019" name="Int. J. Syst. Evol. Microbiol.">
        <title>The Global Catalogue of Microorganisms (GCM) 10K type strain sequencing project: providing services to taxonomists for standard genome sequencing and annotation.</title>
        <authorList>
            <consortium name="The Broad Institute Genomics Platform"/>
            <consortium name="The Broad Institute Genome Sequencing Center for Infectious Disease"/>
            <person name="Wu L."/>
            <person name="Ma J."/>
        </authorList>
    </citation>
    <scope>NUCLEOTIDE SEQUENCE [LARGE SCALE GENOMIC DNA]</scope>
    <source>
        <strain evidence="3">KCTC 52368</strain>
    </source>
</reference>
<gene>
    <name evidence="2" type="ORF">ACFSQJ_18465</name>
</gene>
<keyword evidence="1" id="KW-1133">Transmembrane helix</keyword>
<feature type="transmembrane region" description="Helical" evidence="1">
    <location>
        <begin position="34"/>
        <end position="58"/>
    </location>
</feature>
<sequence>MEIPRWVLFVLITFTFALIIFSLFVPLFQSGIVFFFYVGVIGAIITTLFYLMFLKAFVAQLLNYKNTYPIQLSRENLIPTEKQLPFRFVYFVNSINYNNSRIFQDYLRTSENNFKQFLMGEKLTEKIIWLPVTDRKLSNFRLLFEFLNHVSEENLEGYYGENLLFLCKYITKNFKSKDNDWSVKQLQKAHSGWKNCNPKRRMDLKIDIENHFIHSGKS</sequence>